<accession>A0A9Q1AR02</accession>
<comment type="caution">
    <text evidence="2">The sequence shown here is derived from an EMBL/GenBank/DDBJ whole genome shotgun (WGS) entry which is preliminary data.</text>
</comment>
<dbReference type="AlphaFoldDB" id="A0A9Q1AR02"/>
<evidence type="ECO:0000256" key="1">
    <source>
        <dbReference type="SAM" id="MobiDB-lite"/>
    </source>
</evidence>
<protein>
    <submittedName>
        <fullName evidence="2">Uncharacterized protein</fullName>
    </submittedName>
</protein>
<reference evidence="2" key="1">
    <citation type="journal article" date="2023" name="DNA Res.">
        <title>Chromosome-level genome assembly of Phrynocephalus forsythii using third-generation DNA sequencing and Hi-C analysis.</title>
        <authorList>
            <person name="Qi Y."/>
            <person name="Zhao W."/>
            <person name="Zhao Y."/>
            <person name="Niu C."/>
            <person name="Cao S."/>
            <person name="Zhang Y."/>
        </authorList>
    </citation>
    <scope>NUCLEOTIDE SEQUENCE</scope>
    <source>
        <tissue evidence="2">Muscle</tissue>
    </source>
</reference>
<dbReference type="Proteomes" id="UP001142489">
    <property type="component" value="Unassembled WGS sequence"/>
</dbReference>
<gene>
    <name evidence="2" type="ORF">JRQ81_011914</name>
</gene>
<sequence>MLMPAALPSLSHALQFGQQSLRDLDQGPSRQRWQRRQSLAQSPAASSGGMTRERRKGYSRLSRAVTLPLLPIGTAREEKPEVARPGQRDPRGEEAGMEELRRRVALHGPPRFECPEDFTAISFAPGPPFSPEMLQDPTKQLLLIRAPANFSPEW</sequence>
<keyword evidence="3" id="KW-1185">Reference proteome</keyword>
<dbReference type="OrthoDB" id="10071093at2759"/>
<evidence type="ECO:0000313" key="3">
    <source>
        <dbReference type="Proteomes" id="UP001142489"/>
    </source>
</evidence>
<proteinExistence type="predicted"/>
<feature type="compositionally biased region" description="Polar residues" evidence="1">
    <location>
        <begin position="28"/>
        <end position="49"/>
    </location>
</feature>
<feature type="compositionally biased region" description="Basic and acidic residues" evidence="1">
    <location>
        <begin position="75"/>
        <end position="97"/>
    </location>
</feature>
<feature type="region of interest" description="Disordered" evidence="1">
    <location>
        <begin position="18"/>
        <end position="97"/>
    </location>
</feature>
<name>A0A9Q1AR02_9SAUR</name>
<dbReference type="EMBL" id="JAPFRF010000023">
    <property type="protein sequence ID" value="KAJ7304362.1"/>
    <property type="molecule type" value="Genomic_DNA"/>
</dbReference>
<organism evidence="2 3">
    <name type="scientific">Phrynocephalus forsythii</name>
    <dbReference type="NCBI Taxonomy" id="171643"/>
    <lineage>
        <taxon>Eukaryota</taxon>
        <taxon>Metazoa</taxon>
        <taxon>Chordata</taxon>
        <taxon>Craniata</taxon>
        <taxon>Vertebrata</taxon>
        <taxon>Euteleostomi</taxon>
        <taxon>Lepidosauria</taxon>
        <taxon>Squamata</taxon>
        <taxon>Bifurcata</taxon>
        <taxon>Unidentata</taxon>
        <taxon>Episquamata</taxon>
        <taxon>Toxicofera</taxon>
        <taxon>Iguania</taxon>
        <taxon>Acrodonta</taxon>
        <taxon>Agamidae</taxon>
        <taxon>Agaminae</taxon>
        <taxon>Phrynocephalus</taxon>
    </lineage>
</organism>
<evidence type="ECO:0000313" key="2">
    <source>
        <dbReference type="EMBL" id="KAJ7304362.1"/>
    </source>
</evidence>